<dbReference type="InterPro" id="IPR001466">
    <property type="entry name" value="Beta-lactam-related"/>
</dbReference>
<dbReference type="InterPro" id="IPR012338">
    <property type="entry name" value="Beta-lactam/transpept-like"/>
</dbReference>
<keyword evidence="4" id="KW-1185">Reference proteome</keyword>
<gene>
    <name evidence="3" type="ORF">GCM10007898_23000</name>
</gene>
<sequence length="384" mass="41040">MSKVTFAVVFALSMAVFHANAVASTVRPDEVDRVVNQYMAARKIPGASVAIIKDGKLVKESSYGLANVELGVPVNHNTLFTLASTTKEFTAVAIMSLVEEGKLSLDTPIRHYLPELPASWGAVTIRHCLSHTSGLPDGDAPDDVNVTPLAGTQADLMKLLVTRPVGEPGVKTVYNQTEFMLLADVIERVTGKPYKTFIEDRLLKPLGIASMRWGDAWEVIPGRASLYTAVEPTSDRLKLQLDAKGEPVMSKSGIHVFGSKAVPEWLTPAAGLNGNIDAMVRWESALWGGKVIRPETLALMSTPYKLRDESAGDFGLAFVPYPLPGTGEPSVSSGGGAAVWITTLPKSHLTAIVLTNLQGCSPPALTAQVLRAYRQQSLASGGKP</sequence>
<evidence type="ECO:0000313" key="4">
    <source>
        <dbReference type="Proteomes" id="UP001156627"/>
    </source>
</evidence>
<reference evidence="4" key="1">
    <citation type="journal article" date="2019" name="Int. J. Syst. Evol. Microbiol.">
        <title>The Global Catalogue of Microorganisms (GCM) 10K type strain sequencing project: providing services to taxonomists for standard genome sequencing and annotation.</title>
        <authorList>
            <consortium name="The Broad Institute Genomics Platform"/>
            <consortium name="The Broad Institute Genome Sequencing Center for Infectious Disease"/>
            <person name="Wu L."/>
            <person name="Ma J."/>
        </authorList>
    </citation>
    <scope>NUCLEOTIDE SEQUENCE [LARGE SCALE GENOMIC DNA]</scope>
    <source>
        <strain evidence="4">NBRC 111981</strain>
    </source>
</reference>
<comment type="caution">
    <text evidence="3">The sequence shown here is derived from an EMBL/GenBank/DDBJ whole genome shotgun (WGS) entry which is preliminary data.</text>
</comment>
<keyword evidence="1" id="KW-0732">Signal</keyword>
<dbReference type="Gene3D" id="3.40.710.10">
    <property type="entry name" value="DD-peptidase/beta-lactamase superfamily"/>
    <property type="match status" value="1"/>
</dbReference>
<name>A0ABQ5XAU3_9GAMM</name>
<dbReference type="PANTHER" id="PTHR46825:SF9">
    <property type="entry name" value="BETA-LACTAMASE-RELATED DOMAIN-CONTAINING PROTEIN"/>
    <property type="match status" value="1"/>
</dbReference>
<evidence type="ECO:0000313" key="3">
    <source>
        <dbReference type="EMBL" id="GLQ88730.1"/>
    </source>
</evidence>
<dbReference type="InterPro" id="IPR050491">
    <property type="entry name" value="AmpC-like"/>
</dbReference>
<evidence type="ECO:0000259" key="2">
    <source>
        <dbReference type="Pfam" id="PF00144"/>
    </source>
</evidence>
<feature type="domain" description="Beta-lactamase-related" evidence="2">
    <location>
        <begin position="31"/>
        <end position="360"/>
    </location>
</feature>
<proteinExistence type="predicted"/>
<keyword evidence="3" id="KW-0378">Hydrolase</keyword>
<dbReference type="Pfam" id="PF00144">
    <property type="entry name" value="Beta-lactamase"/>
    <property type="match status" value="1"/>
</dbReference>
<evidence type="ECO:0000256" key="1">
    <source>
        <dbReference type="SAM" id="SignalP"/>
    </source>
</evidence>
<dbReference type="GO" id="GO:0016787">
    <property type="term" value="F:hydrolase activity"/>
    <property type="evidence" value="ECO:0007669"/>
    <property type="project" value="UniProtKB-KW"/>
</dbReference>
<feature type="chain" id="PRO_5046929254" evidence="1">
    <location>
        <begin position="22"/>
        <end position="384"/>
    </location>
</feature>
<organism evidence="3 4">
    <name type="scientific">Dyella flagellata</name>
    <dbReference type="NCBI Taxonomy" id="1867833"/>
    <lineage>
        <taxon>Bacteria</taxon>
        <taxon>Pseudomonadati</taxon>
        <taxon>Pseudomonadota</taxon>
        <taxon>Gammaproteobacteria</taxon>
        <taxon>Lysobacterales</taxon>
        <taxon>Rhodanobacteraceae</taxon>
        <taxon>Dyella</taxon>
    </lineage>
</organism>
<dbReference type="SUPFAM" id="SSF56601">
    <property type="entry name" value="beta-lactamase/transpeptidase-like"/>
    <property type="match status" value="1"/>
</dbReference>
<feature type="signal peptide" evidence="1">
    <location>
        <begin position="1"/>
        <end position="21"/>
    </location>
</feature>
<dbReference type="EMBL" id="BSOA01000020">
    <property type="protein sequence ID" value="GLQ88730.1"/>
    <property type="molecule type" value="Genomic_DNA"/>
</dbReference>
<accession>A0ABQ5XAU3</accession>
<protein>
    <submittedName>
        <fullName evidence="3">Serine hydrolase</fullName>
    </submittedName>
</protein>
<dbReference type="PANTHER" id="PTHR46825">
    <property type="entry name" value="D-ALANYL-D-ALANINE-CARBOXYPEPTIDASE/ENDOPEPTIDASE AMPH"/>
    <property type="match status" value="1"/>
</dbReference>
<dbReference type="Proteomes" id="UP001156627">
    <property type="component" value="Unassembled WGS sequence"/>
</dbReference>